<dbReference type="AlphaFoldDB" id="W8FA36"/>
<evidence type="ECO:0000313" key="1">
    <source>
        <dbReference type="EMBL" id="AHJ98565.1"/>
    </source>
</evidence>
<dbReference type="RefSeq" id="WP_262489384.1">
    <property type="nucleotide sequence ID" value="NZ_CP007145.1"/>
</dbReference>
<accession>W8FA36</accession>
<proteinExistence type="predicted"/>
<name>W8FA36_9BACT</name>
<keyword evidence="2" id="KW-1185">Reference proteome</keyword>
<reference evidence="1 2" key="1">
    <citation type="submission" date="2014-01" db="EMBL/GenBank/DDBJ databases">
        <title>Complete genome sequence of ionizing-radiation resistance bacterium Hymenobacter swuensis DY53.</title>
        <authorList>
            <person name="Jung J.-H."/>
            <person name="Jeong S.-W."/>
            <person name="Joe M.-H."/>
            <person name="Cho y.-j."/>
            <person name="Kim M.-K."/>
            <person name="Lim S.-Y."/>
        </authorList>
    </citation>
    <scope>NUCLEOTIDE SEQUENCE [LARGE SCALE GENOMIC DNA]</scope>
    <source>
        <strain evidence="1 2">DY53</strain>
    </source>
</reference>
<organism evidence="1 2">
    <name type="scientific">Hymenobacter swuensis DY53</name>
    <dbReference type="NCBI Taxonomy" id="1227739"/>
    <lineage>
        <taxon>Bacteria</taxon>
        <taxon>Pseudomonadati</taxon>
        <taxon>Bacteroidota</taxon>
        <taxon>Cytophagia</taxon>
        <taxon>Cytophagales</taxon>
        <taxon>Hymenobacteraceae</taxon>
        <taxon>Hymenobacter</taxon>
    </lineage>
</organism>
<sequence length="44" mass="5200">MARQPDHSLLVDCLLNKQAWPEPLQLITEAVQRWHSPDEFMAQR</sequence>
<dbReference type="KEGG" id="hsw:Hsw_2970"/>
<dbReference type="PATRIC" id="fig|1227739.3.peg.3150"/>
<dbReference type="Proteomes" id="UP000019423">
    <property type="component" value="Chromosome"/>
</dbReference>
<gene>
    <name evidence="1" type="ORF">Hsw_2970</name>
</gene>
<protein>
    <submittedName>
        <fullName evidence="1">Uncharacterized protein</fullName>
    </submittedName>
</protein>
<dbReference type="EMBL" id="CP007145">
    <property type="protein sequence ID" value="AHJ98565.1"/>
    <property type="molecule type" value="Genomic_DNA"/>
</dbReference>
<evidence type="ECO:0000313" key="2">
    <source>
        <dbReference type="Proteomes" id="UP000019423"/>
    </source>
</evidence>
<dbReference type="HOGENOM" id="CLU_3217277_0_0_10"/>